<dbReference type="PANTHER" id="PTHR23112:SF0">
    <property type="entry name" value="TRANSMEMBRANE PROTEIN 116"/>
    <property type="match status" value="1"/>
</dbReference>
<dbReference type="PANTHER" id="PTHR23112">
    <property type="entry name" value="G PROTEIN-COUPLED RECEPTOR 157-RELATED"/>
    <property type="match status" value="1"/>
</dbReference>
<dbReference type="GeneID" id="111129658"/>
<dbReference type="SUPFAM" id="SSF81321">
    <property type="entry name" value="Family A G protein-coupled receptor-like"/>
    <property type="match status" value="1"/>
</dbReference>
<dbReference type="GO" id="GO:0004930">
    <property type="term" value="F:G protein-coupled receptor activity"/>
    <property type="evidence" value="ECO:0007669"/>
    <property type="project" value="InterPro"/>
</dbReference>
<accession>A0A8B8DUC1</accession>
<feature type="domain" description="G-protein coupled receptors family 1 profile" evidence="7">
    <location>
        <begin position="58"/>
        <end position="307"/>
    </location>
</feature>
<dbReference type="PROSITE" id="PS50262">
    <property type="entry name" value="G_PROTEIN_RECEP_F1_2"/>
    <property type="match status" value="1"/>
</dbReference>
<dbReference type="OrthoDB" id="6115658at2759"/>
<evidence type="ECO:0000256" key="4">
    <source>
        <dbReference type="ARBA" id="ARBA00023136"/>
    </source>
</evidence>
<feature type="region of interest" description="Disordered" evidence="5">
    <location>
        <begin position="1"/>
        <end position="23"/>
    </location>
</feature>
<dbReference type="GO" id="GO:0007189">
    <property type="term" value="P:adenylate cyclase-activating G protein-coupled receptor signaling pathway"/>
    <property type="evidence" value="ECO:0007669"/>
    <property type="project" value="TreeGrafter"/>
</dbReference>
<dbReference type="Proteomes" id="UP000694844">
    <property type="component" value="Chromosome 4"/>
</dbReference>
<dbReference type="RefSeq" id="XP_022331827.1">
    <property type="nucleotide sequence ID" value="XM_022476119.1"/>
</dbReference>
<keyword evidence="8" id="KW-1185">Reference proteome</keyword>
<evidence type="ECO:0000256" key="3">
    <source>
        <dbReference type="ARBA" id="ARBA00022989"/>
    </source>
</evidence>
<keyword evidence="4 6" id="KW-0472">Membrane</keyword>
<organism evidence="8 9">
    <name type="scientific">Crassostrea virginica</name>
    <name type="common">Eastern oyster</name>
    <dbReference type="NCBI Taxonomy" id="6565"/>
    <lineage>
        <taxon>Eukaryota</taxon>
        <taxon>Metazoa</taxon>
        <taxon>Spiralia</taxon>
        <taxon>Lophotrochozoa</taxon>
        <taxon>Mollusca</taxon>
        <taxon>Bivalvia</taxon>
        <taxon>Autobranchia</taxon>
        <taxon>Pteriomorphia</taxon>
        <taxon>Ostreida</taxon>
        <taxon>Ostreoidea</taxon>
        <taxon>Ostreidae</taxon>
        <taxon>Crassostrea</taxon>
    </lineage>
</organism>
<feature type="transmembrane region" description="Helical" evidence="6">
    <location>
        <begin position="163"/>
        <end position="181"/>
    </location>
</feature>
<name>A0A8B8DUC1_CRAVI</name>
<reference evidence="9" key="1">
    <citation type="submission" date="2025-08" db="UniProtKB">
        <authorList>
            <consortium name="RefSeq"/>
        </authorList>
    </citation>
    <scope>IDENTIFICATION</scope>
    <source>
        <tissue evidence="9">Whole sample</tissue>
    </source>
</reference>
<feature type="transmembrane region" description="Helical" evidence="6">
    <location>
        <begin position="40"/>
        <end position="63"/>
    </location>
</feature>
<dbReference type="InterPro" id="IPR017452">
    <property type="entry name" value="GPCR_Rhodpsn_7TM"/>
</dbReference>
<evidence type="ECO:0000256" key="2">
    <source>
        <dbReference type="ARBA" id="ARBA00022692"/>
    </source>
</evidence>
<proteinExistence type="predicted"/>
<dbReference type="Pfam" id="PF00002">
    <property type="entry name" value="7tm_2"/>
    <property type="match status" value="1"/>
</dbReference>
<feature type="transmembrane region" description="Helical" evidence="6">
    <location>
        <begin position="201"/>
        <end position="224"/>
    </location>
</feature>
<feature type="transmembrane region" description="Helical" evidence="6">
    <location>
        <begin position="288"/>
        <end position="310"/>
    </location>
</feature>
<feature type="transmembrane region" description="Helical" evidence="6">
    <location>
        <begin position="256"/>
        <end position="276"/>
    </location>
</feature>
<feature type="transmembrane region" description="Helical" evidence="6">
    <location>
        <begin position="121"/>
        <end position="151"/>
    </location>
</feature>
<sequence length="338" mass="38441">MILRQNNKLTRTLPTAMSNSTGGDKRDGYDLPVYGAGTHLFYSLHVPALLCITCSFISAVIVLTLSYKSKNFRTFFKWSKSERFVVYLAICDGSFNLAHFTDHFHILVKRDHVYPKPLCQFYGLMLAEFITAQNLMVNVVAINAFLLMYFNRNLDFGKRDYRLLIWTFGIPLIGATIAAFFKQLGPTGSFCYFDGVRGTTSNFLFTTVPLCVILAMNTTLYILIFRKLTMETRRLRKSIGTQSKTQSVNHNAARSMSLFVLAFIVQWWAMAVYGVWAFVNPDGVSTVFFHFVTTFSNIGGILNLIVFIIIRKTSKMFVSPTEDTKQSNLPGREKRETV</sequence>
<evidence type="ECO:0000313" key="8">
    <source>
        <dbReference type="Proteomes" id="UP000694844"/>
    </source>
</evidence>
<evidence type="ECO:0000256" key="5">
    <source>
        <dbReference type="SAM" id="MobiDB-lite"/>
    </source>
</evidence>
<keyword evidence="3 6" id="KW-1133">Transmembrane helix</keyword>
<evidence type="ECO:0000259" key="7">
    <source>
        <dbReference type="PROSITE" id="PS50262"/>
    </source>
</evidence>
<dbReference type="KEGG" id="cvn:111129658"/>
<gene>
    <name evidence="9" type="primary">LOC111129658</name>
</gene>
<dbReference type="Gene3D" id="1.20.1070.10">
    <property type="entry name" value="Rhodopsin 7-helix transmembrane proteins"/>
    <property type="match status" value="1"/>
</dbReference>
<evidence type="ECO:0000256" key="6">
    <source>
        <dbReference type="SAM" id="Phobius"/>
    </source>
</evidence>
<comment type="subcellular location">
    <subcellularLocation>
        <location evidence="1">Membrane</location>
        <topology evidence="1">Multi-pass membrane protein</topology>
    </subcellularLocation>
</comment>
<protein>
    <submittedName>
        <fullName evidence="9">Cyclic AMP receptor-like protein A</fullName>
    </submittedName>
</protein>
<evidence type="ECO:0000256" key="1">
    <source>
        <dbReference type="ARBA" id="ARBA00004141"/>
    </source>
</evidence>
<feature type="compositionally biased region" description="Polar residues" evidence="5">
    <location>
        <begin position="1"/>
        <end position="22"/>
    </location>
</feature>
<dbReference type="InterPro" id="IPR000832">
    <property type="entry name" value="GPCR_2_secretin-like"/>
</dbReference>
<evidence type="ECO:0000313" key="9">
    <source>
        <dbReference type="RefSeq" id="XP_022331827.1"/>
    </source>
</evidence>
<keyword evidence="2 6" id="KW-0812">Transmembrane</keyword>
<feature type="transmembrane region" description="Helical" evidence="6">
    <location>
        <begin position="84"/>
        <end position="101"/>
    </location>
</feature>
<dbReference type="AlphaFoldDB" id="A0A8B8DUC1"/>
<dbReference type="GO" id="GO:0005886">
    <property type="term" value="C:plasma membrane"/>
    <property type="evidence" value="ECO:0007669"/>
    <property type="project" value="TreeGrafter"/>
</dbReference>